<dbReference type="EMBL" id="JACPRF010000230">
    <property type="protein sequence ID" value="MBI2876737.1"/>
    <property type="molecule type" value="Genomic_DNA"/>
</dbReference>
<dbReference type="PANTHER" id="PTHR44858">
    <property type="entry name" value="TETRATRICOPEPTIDE REPEAT PROTEIN 6"/>
    <property type="match status" value="1"/>
</dbReference>
<evidence type="ECO:0000256" key="3">
    <source>
        <dbReference type="PROSITE-ProRule" id="PRU00339"/>
    </source>
</evidence>
<dbReference type="PANTHER" id="PTHR44858:SF1">
    <property type="entry name" value="UDP-N-ACETYLGLUCOSAMINE--PEPTIDE N-ACETYLGLUCOSAMINYLTRANSFERASE SPINDLY-RELATED"/>
    <property type="match status" value="1"/>
</dbReference>
<sequence length="230" mass="25328">MARINGYTKKAFPLILFSFVLSSCALLGAFRSSQDEFNRGMALFNNSQYEEAIPYFERAAKDDPSFAQAYLYLGRSYLSLGRWKSAVPPLRTALRLSPAKFRAEVTSFLIDALFGLAISDFNKKDFRGTISTLREILALEPQSAKAKGELVLALIGLGGVSLSEGQVKEAISAYTEAIRVSPSSLAAYLGLARAFFKNGEPLKALQSIESAIRIDPTNQEARSLLRELQR</sequence>
<organism evidence="5 6">
    <name type="scientific">Tectimicrobiota bacterium</name>
    <dbReference type="NCBI Taxonomy" id="2528274"/>
    <lineage>
        <taxon>Bacteria</taxon>
        <taxon>Pseudomonadati</taxon>
        <taxon>Nitrospinota/Tectimicrobiota group</taxon>
        <taxon>Candidatus Tectimicrobiota</taxon>
    </lineage>
</organism>
<feature type="chain" id="PRO_5037933997" evidence="4">
    <location>
        <begin position="26"/>
        <end position="230"/>
    </location>
</feature>
<dbReference type="Pfam" id="PF13432">
    <property type="entry name" value="TPR_16"/>
    <property type="match status" value="1"/>
</dbReference>
<keyword evidence="1" id="KW-0677">Repeat</keyword>
<feature type="repeat" description="TPR" evidence="3">
    <location>
        <begin position="67"/>
        <end position="100"/>
    </location>
</feature>
<dbReference type="Gene3D" id="1.25.40.10">
    <property type="entry name" value="Tetratricopeptide repeat domain"/>
    <property type="match status" value="1"/>
</dbReference>
<dbReference type="InterPro" id="IPR011990">
    <property type="entry name" value="TPR-like_helical_dom_sf"/>
</dbReference>
<dbReference type="InterPro" id="IPR050498">
    <property type="entry name" value="Ycf3"/>
</dbReference>
<feature type="repeat" description="TPR" evidence="3">
    <location>
        <begin position="33"/>
        <end position="66"/>
    </location>
</feature>
<keyword evidence="2 3" id="KW-0802">TPR repeat</keyword>
<protein>
    <submittedName>
        <fullName evidence="5">Tetratricopeptide repeat protein</fullName>
    </submittedName>
</protein>
<keyword evidence="4" id="KW-0732">Signal</keyword>
<dbReference type="Pfam" id="PF14559">
    <property type="entry name" value="TPR_19"/>
    <property type="match status" value="1"/>
</dbReference>
<dbReference type="PROSITE" id="PS50293">
    <property type="entry name" value="TPR_REGION"/>
    <property type="match status" value="1"/>
</dbReference>
<dbReference type="AlphaFoldDB" id="A0A932CP89"/>
<gene>
    <name evidence="5" type="ORF">HYY20_07640</name>
</gene>
<evidence type="ECO:0000256" key="4">
    <source>
        <dbReference type="SAM" id="SignalP"/>
    </source>
</evidence>
<feature type="repeat" description="TPR" evidence="3">
    <location>
        <begin position="185"/>
        <end position="218"/>
    </location>
</feature>
<evidence type="ECO:0000313" key="6">
    <source>
        <dbReference type="Proteomes" id="UP000769766"/>
    </source>
</evidence>
<name>A0A932CP89_UNCTE</name>
<feature type="signal peptide" evidence="4">
    <location>
        <begin position="1"/>
        <end position="25"/>
    </location>
</feature>
<evidence type="ECO:0000313" key="5">
    <source>
        <dbReference type="EMBL" id="MBI2876737.1"/>
    </source>
</evidence>
<dbReference type="PROSITE" id="PS51257">
    <property type="entry name" value="PROKAR_LIPOPROTEIN"/>
    <property type="match status" value="1"/>
</dbReference>
<accession>A0A932CP89</accession>
<feature type="repeat" description="TPR" evidence="3">
    <location>
        <begin position="151"/>
        <end position="184"/>
    </location>
</feature>
<evidence type="ECO:0000256" key="2">
    <source>
        <dbReference type="ARBA" id="ARBA00022803"/>
    </source>
</evidence>
<dbReference type="SUPFAM" id="SSF48452">
    <property type="entry name" value="TPR-like"/>
    <property type="match status" value="1"/>
</dbReference>
<dbReference type="PROSITE" id="PS50005">
    <property type="entry name" value="TPR"/>
    <property type="match status" value="4"/>
</dbReference>
<evidence type="ECO:0000256" key="1">
    <source>
        <dbReference type="ARBA" id="ARBA00022737"/>
    </source>
</evidence>
<dbReference type="Proteomes" id="UP000769766">
    <property type="component" value="Unassembled WGS sequence"/>
</dbReference>
<dbReference type="InterPro" id="IPR019734">
    <property type="entry name" value="TPR_rpt"/>
</dbReference>
<dbReference type="SMART" id="SM00028">
    <property type="entry name" value="TPR"/>
    <property type="match status" value="5"/>
</dbReference>
<proteinExistence type="predicted"/>
<comment type="caution">
    <text evidence="5">The sequence shown here is derived from an EMBL/GenBank/DDBJ whole genome shotgun (WGS) entry which is preliminary data.</text>
</comment>
<reference evidence="5" key="1">
    <citation type="submission" date="2020-07" db="EMBL/GenBank/DDBJ databases">
        <title>Huge and variable diversity of episymbiotic CPR bacteria and DPANN archaea in groundwater ecosystems.</title>
        <authorList>
            <person name="He C.Y."/>
            <person name="Keren R."/>
            <person name="Whittaker M."/>
            <person name="Farag I.F."/>
            <person name="Doudna J."/>
            <person name="Cate J.H.D."/>
            <person name="Banfield J.F."/>
        </authorList>
    </citation>
    <scope>NUCLEOTIDE SEQUENCE</scope>
    <source>
        <strain evidence="5">NC_groundwater_672_Ag_B-0.1um_62_36</strain>
    </source>
</reference>